<evidence type="ECO:0000256" key="1">
    <source>
        <dbReference type="SAM" id="Phobius"/>
    </source>
</evidence>
<name>A0A0K8RN56_IXORI</name>
<keyword evidence="1" id="KW-0812">Transmembrane</keyword>
<proteinExistence type="evidence at transcript level"/>
<accession>A0A0K8RN56</accession>
<dbReference type="EMBL" id="GADI01001814">
    <property type="protein sequence ID" value="JAA71994.1"/>
    <property type="molecule type" value="mRNA"/>
</dbReference>
<reference evidence="2" key="1">
    <citation type="submission" date="2012-12" db="EMBL/GenBank/DDBJ databases">
        <title>Identification and characterization of a phenylalanine ammonia-lyase gene family in Isatis indigotica Fort.</title>
        <authorList>
            <person name="Liu Q."/>
            <person name="Chen J."/>
            <person name="Zhou X."/>
            <person name="Di P."/>
            <person name="Xiao Y."/>
            <person name="Xuan H."/>
            <person name="Zhang L."/>
            <person name="Chen W."/>
        </authorList>
    </citation>
    <scope>NUCLEOTIDE SEQUENCE</scope>
    <source>
        <tissue evidence="2">Salivary gland</tissue>
    </source>
</reference>
<keyword evidence="1" id="KW-1133">Transmembrane helix</keyword>
<feature type="transmembrane region" description="Helical" evidence="1">
    <location>
        <begin position="53"/>
        <end position="75"/>
    </location>
</feature>
<organism evidence="2">
    <name type="scientific">Ixodes ricinus</name>
    <name type="common">Common tick</name>
    <name type="synonym">Acarus ricinus</name>
    <dbReference type="NCBI Taxonomy" id="34613"/>
    <lineage>
        <taxon>Eukaryota</taxon>
        <taxon>Metazoa</taxon>
        <taxon>Ecdysozoa</taxon>
        <taxon>Arthropoda</taxon>
        <taxon>Chelicerata</taxon>
        <taxon>Arachnida</taxon>
        <taxon>Acari</taxon>
        <taxon>Parasitiformes</taxon>
        <taxon>Ixodida</taxon>
        <taxon>Ixodoidea</taxon>
        <taxon>Ixodidae</taxon>
        <taxon>Ixodinae</taxon>
        <taxon>Ixodes</taxon>
    </lineage>
</organism>
<sequence>MSVMVDVGEKLRSYLLQINLAAFDCIASICLISPFRYGSHTTQPYSKMNLIRVLYAVILTSLVEDFKVLLTYPSLCRAREQIELMCLSHFKLGVKKYPNTCIHELDAELYYQYHT</sequence>
<protein>
    <submittedName>
        <fullName evidence="2">Putative outcast ele5 orf2-h 1e-60-j 4</fullName>
    </submittedName>
</protein>
<keyword evidence="1" id="KW-0472">Membrane</keyword>
<feature type="transmembrane region" description="Helical" evidence="1">
    <location>
        <begin position="14"/>
        <end position="32"/>
    </location>
</feature>
<dbReference type="AlphaFoldDB" id="A0A0K8RN56"/>
<evidence type="ECO:0000313" key="2">
    <source>
        <dbReference type="EMBL" id="JAA71994.1"/>
    </source>
</evidence>